<proteinExistence type="predicted"/>
<reference evidence="1 2" key="1">
    <citation type="submission" date="2018-11" db="EMBL/GenBank/DDBJ databases">
        <authorList>
            <consortium name="Pathogen Informatics"/>
        </authorList>
    </citation>
    <scope>NUCLEOTIDE SEQUENCE [LARGE SCALE GENOMIC DNA]</scope>
    <source>
        <strain evidence="1 2">Zambia</strain>
    </source>
</reference>
<name>A0A183LK07_9TREM</name>
<gene>
    <name evidence="1" type="ORF">SMRZ_LOCUS4132</name>
</gene>
<dbReference type="EMBL" id="UZAI01001277">
    <property type="protein sequence ID" value="VDO60209.1"/>
    <property type="molecule type" value="Genomic_DNA"/>
</dbReference>
<dbReference type="Proteomes" id="UP000277204">
    <property type="component" value="Unassembled WGS sequence"/>
</dbReference>
<accession>A0A183LK07</accession>
<sequence>MVVGGSQQETLDPEPSDQSIVITSQSYRRLVTAQIAQW</sequence>
<dbReference type="AlphaFoldDB" id="A0A183LK07"/>
<evidence type="ECO:0000313" key="2">
    <source>
        <dbReference type="Proteomes" id="UP000277204"/>
    </source>
</evidence>
<keyword evidence="2" id="KW-1185">Reference proteome</keyword>
<organism evidence="1 2">
    <name type="scientific">Schistosoma margrebowiei</name>
    <dbReference type="NCBI Taxonomy" id="48269"/>
    <lineage>
        <taxon>Eukaryota</taxon>
        <taxon>Metazoa</taxon>
        <taxon>Spiralia</taxon>
        <taxon>Lophotrochozoa</taxon>
        <taxon>Platyhelminthes</taxon>
        <taxon>Trematoda</taxon>
        <taxon>Digenea</taxon>
        <taxon>Strigeidida</taxon>
        <taxon>Schistosomatoidea</taxon>
        <taxon>Schistosomatidae</taxon>
        <taxon>Schistosoma</taxon>
    </lineage>
</organism>
<protein>
    <submittedName>
        <fullName evidence="1">Uncharacterized protein</fullName>
    </submittedName>
</protein>
<evidence type="ECO:0000313" key="1">
    <source>
        <dbReference type="EMBL" id="VDO60209.1"/>
    </source>
</evidence>